<feature type="binding site" evidence="1">
    <location>
        <position position="136"/>
    </location>
    <ligand>
        <name>Zn(2+)</name>
        <dbReference type="ChEBI" id="CHEBI:29105"/>
        <note>catalytic</note>
    </ligand>
</feature>
<proteinExistence type="predicted"/>
<dbReference type="GO" id="GO:0008237">
    <property type="term" value="F:metallopeptidase activity"/>
    <property type="evidence" value="ECO:0007669"/>
    <property type="project" value="UniProtKB-KW"/>
</dbReference>
<keyword evidence="2" id="KW-0732">Signal</keyword>
<dbReference type="Proteomes" id="UP001652625">
    <property type="component" value="Chromosome 01"/>
</dbReference>
<dbReference type="GeneID" id="101237124"/>
<dbReference type="InterPro" id="IPR006026">
    <property type="entry name" value="Peptidase_Metallo"/>
</dbReference>
<dbReference type="PRINTS" id="PR00480">
    <property type="entry name" value="ASTACIN"/>
</dbReference>
<reference evidence="4" key="1">
    <citation type="submission" date="2025-05" db="UniProtKB">
        <authorList>
            <consortium name="RefSeq"/>
        </authorList>
    </citation>
    <scope>NUCLEOTIDE SEQUENCE [LARGE SCALE GENOMIC DNA]</scope>
</reference>
<keyword evidence="1 2" id="KW-0862">Zinc</keyword>
<feature type="active site" evidence="1">
    <location>
        <position position="133"/>
    </location>
</feature>
<keyword evidence="4" id="KW-1185">Reference proteome</keyword>
<keyword evidence="1 2" id="KW-0479">Metal-binding</keyword>
<gene>
    <name evidence="5" type="primary">LOC101237124</name>
</gene>
<evidence type="ECO:0000256" key="1">
    <source>
        <dbReference type="PROSITE-ProRule" id="PRU01211"/>
    </source>
</evidence>
<keyword evidence="1 2" id="KW-0482">Metalloprotease</keyword>
<feature type="domain" description="Peptidase M12A" evidence="3">
    <location>
        <begin position="35"/>
        <end position="247"/>
    </location>
</feature>
<dbReference type="EC" id="3.4.24.-" evidence="2"/>
<dbReference type="PROSITE" id="PS51864">
    <property type="entry name" value="ASTACIN"/>
    <property type="match status" value="1"/>
</dbReference>
<comment type="caution">
    <text evidence="1">Lacks conserved residue(s) required for the propagation of feature annotation.</text>
</comment>
<name>A0ABM4B3P6_HYDVU</name>
<dbReference type="InterPro" id="IPR024079">
    <property type="entry name" value="MetalloPept_cat_dom_sf"/>
</dbReference>
<dbReference type="SUPFAM" id="SSF55486">
    <property type="entry name" value="Metalloproteases ('zincins'), catalytic domain"/>
    <property type="match status" value="1"/>
</dbReference>
<dbReference type="PANTHER" id="PTHR10127:SF802">
    <property type="entry name" value="ZINC METALLOPROTEINASE NAS-10"/>
    <property type="match status" value="1"/>
</dbReference>
<keyword evidence="1 2" id="KW-0645">Protease</keyword>
<feature type="signal peptide" evidence="2">
    <location>
        <begin position="1"/>
        <end position="19"/>
    </location>
</feature>
<dbReference type="InterPro" id="IPR001506">
    <property type="entry name" value="Peptidase_M12A"/>
</dbReference>
<feature type="binding site" evidence="1">
    <location>
        <position position="142"/>
    </location>
    <ligand>
        <name>Zn(2+)</name>
        <dbReference type="ChEBI" id="CHEBI:29105"/>
        <note>catalytic</note>
    </ligand>
</feature>
<accession>A0ABM4B3P6</accession>
<dbReference type="RefSeq" id="XP_065643460.1">
    <property type="nucleotide sequence ID" value="XM_065787388.1"/>
</dbReference>
<dbReference type="PANTHER" id="PTHR10127">
    <property type="entry name" value="DISCOIDIN, CUB, EGF, LAMININ , AND ZINC METALLOPROTEASE DOMAIN CONTAINING"/>
    <property type="match status" value="1"/>
</dbReference>
<keyword evidence="1 2" id="KW-0378">Hydrolase</keyword>
<reference evidence="5" key="2">
    <citation type="submission" date="2025-08" db="UniProtKB">
        <authorList>
            <consortium name="RefSeq"/>
        </authorList>
    </citation>
    <scope>IDENTIFICATION</scope>
</reference>
<evidence type="ECO:0000259" key="3">
    <source>
        <dbReference type="PROSITE" id="PS51864"/>
    </source>
</evidence>
<dbReference type="Pfam" id="PF01400">
    <property type="entry name" value="Astacin"/>
    <property type="match status" value="1"/>
</dbReference>
<sequence length="333" mass="37725">MSILFIIIVAYFISIEISAENESSFKSYLNRQKRSALKYQSSKWPGGIVPFQFIPGNFRNMTENETLIVNQAISHIQSQTCIKFIQRTNEEVYLKIERIDMQPCLSPVGYYSAAADTMKFGDSCTQLPILIHEFLHVLGFGHEHQRIDRDKYIMVNISNVQNGYVNQFDLENATYFDTQDIPYDIHSIMHYQNFAFSKFINSSTNIVAFEKDFMTMYALADYTLPLGNNYGLTPSDVKRISLQYNCSIPLQSTMTPSIEIPISTSTSPLSTAVLTPLTPSISVSVSLETQVYQSSTMNPTSKTPTATVAPNHSGFLKPNVFIYLIFLITFICF</sequence>
<feature type="binding site" evidence="1">
    <location>
        <position position="132"/>
    </location>
    <ligand>
        <name>Zn(2+)</name>
        <dbReference type="ChEBI" id="CHEBI:29105"/>
        <note>catalytic</note>
    </ligand>
</feature>
<dbReference type="SMART" id="SM00235">
    <property type="entry name" value="ZnMc"/>
    <property type="match status" value="1"/>
</dbReference>
<evidence type="ECO:0000256" key="2">
    <source>
        <dbReference type="RuleBase" id="RU361183"/>
    </source>
</evidence>
<protein>
    <recommendedName>
        <fullName evidence="2">Metalloendopeptidase</fullName>
        <ecNumber evidence="2">3.4.24.-</ecNumber>
    </recommendedName>
</protein>
<comment type="cofactor">
    <cofactor evidence="1 2">
        <name>Zn(2+)</name>
        <dbReference type="ChEBI" id="CHEBI:29105"/>
    </cofactor>
    <text evidence="1 2">Binds 1 zinc ion per subunit.</text>
</comment>
<evidence type="ECO:0000313" key="4">
    <source>
        <dbReference type="Proteomes" id="UP001652625"/>
    </source>
</evidence>
<organism evidence="4 5">
    <name type="scientific">Hydra vulgaris</name>
    <name type="common">Hydra</name>
    <name type="synonym">Hydra attenuata</name>
    <dbReference type="NCBI Taxonomy" id="6087"/>
    <lineage>
        <taxon>Eukaryota</taxon>
        <taxon>Metazoa</taxon>
        <taxon>Cnidaria</taxon>
        <taxon>Hydrozoa</taxon>
        <taxon>Hydroidolina</taxon>
        <taxon>Anthoathecata</taxon>
        <taxon>Aplanulata</taxon>
        <taxon>Hydridae</taxon>
        <taxon>Hydra</taxon>
    </lineage>
</organism>
<dbReference type="Gene3D" id="3.40.390.10">
    <property type="entry name" value="Collagenase (Catalytic Domain)"/>
    <property type="match status" value="1"/>
</dbReference>
<evidence type="ECO:0000313" key="5">
    <source>
        <dbReference type="RefSeq" id="XP_065643460.1"/>
    </source>
</evidence>
<feature type="chain" id="PRO_5044972018" description="Metalloendopeptidase" evidence="2">
    <location>
        <begin position="20"/>
        <end position="333"/>
    </location>
</feature>